<gene>
    <name evidence="2" type="ORF">AMTR_s00065p00024470</name>
</gene>
<evidence type="ECO:0000256" key="1">
    <source>
        <dbReference type="SAM" id="MobiDB-lite"/>
    </source>
</evidence>
<evidence type="ECO:0000313" key="3">
    <source>
        <dbReference type="Proteomes" id="UP000017836"/>
    </source>
</evidence>
<dbReference type="EMBL" id="KI392088">
    <property type="protein sequence ID" value="ERN18504.1"/>
    <property type="molecule type" value="Genomic_DNA"/>
</dbReference>
<dbReference type="Proteomes" id="UP000017836">
    <property type="component" value="Unassembled WGS sequence"/>
</dbReference>
<feature type="region of interest" description="Disordered" evidence="1">
    <location>
        <begin position="53"/>
        <end position="73"/>
    </location>
</feature>
<accession>U5D7R3</accession>
<dbReference type="AlphaFoldDB" id="U5D7R3"/>
<protein>
    <submittedName>
        <fullName evidence="2">Uncharacterized protein</fullName>
    </submittedName>
</protein>
<dbReference type="Gramene" id="ERN18504">
    <property type="protein sequence ID" value="ERN18504"/>
    <property type="gene ID" value="AMTR_s00065p00024470"/>
</dbReference>
<feature type="compositionally biased region" description="Polar residues" evidence="1">
    <location>
        <begin position="64"/>
        <end position="73"/>
    </location>
</feature>
<sequence length="101" mass="11368">MRLIQHNLSSWLGDPRLVQSFQAWITTAGTGIFMKSHPAKVVRSNLFVTERKGEKSHLNHCRSTENPISSDQARISKNSKKKVLSLVVFTVHNEGREGAKL</sequence>
<reference evidence="3" key="1">
    <citation type="journal article" date="2013" name="Science">
        <title>The Amborella genome and the evolution of flowering plants.</title>
        <authorList>
            <consortium name="Amborella Genome Project"/>
        </authorList>
    </citation>
    <scope>NUCLEOTIDE SEQUENCE [LARGE SCALE GENOMIC DNA]</scope>
</reference>
<organism evidence="2 3">
    <name type="scientific">Amborella trichopoda</name>
    <dbReference type="NCBI Taxonomy" id="13333"/>
    <lineage>
        <taxon>Eukaryota</taxon>
        <taxon>Viridiplantae</taxon>
        <taxon>Streptophyta</taxon>
        <taxon>Embryophyta</taxon>
        <taxon>Tracheophyta</taxon>
        <taxon>Spermatophyta</taxon>
        <taxon>Magnoliopsida</taxon>
        <taxon>Amborellales</taxon>
        <taxon>Amborellaceae</taxon>
        <taxon>Amborella</taxon>
    </lineage>
</organism>
<dbReference type="HOGENOM" id="CLU_2295494_0_0_1"/>
<keyword evidence="3" id="KW-1185">Reference proteome</keyword>
<name>U5D7R3_AMBTC</name>
<proteinExistence type="predicted"/>
<evidence type="ECO:0000313" key="2">
    <source>
        <dbReference type="EMBL" id="ERN18504.1"/>
    </source>
</evidence>